<dbReference type="AlphaFoldDB" id="A0A4U0NHD6"/>
<dbReference type="GO" id="GO:0046872">
    <property type="term" value="F:metal ion binding"/>
    <property type="evidence" value="ECO:0007669"/>
    <property type="project" value="UniProtKB-KW"/>
</dbReference>
<evidence type="ECO:0000313" key="7">
    <source>
        <dbReference type="EMBL" id="TJZ53606.1"/>
    </source>
</evidence>
<evidence type="ECO:0000256" key="2">
    <source>
        <dbReference type="ARBA" id="ARBA00022723"/>
    </source>
</evidence>
<dbReference type="OrthoDB" id="9811395at2"/>
<proteinExistence type="predicted"/>
<dbReference type="GO" id="GO:0020037">
    <property type="term" value="F:heme binding"/>
    <property type="evidence" value="ECO:0007669"/>
    <property type="project" value="InterPro"/>
</dbReference>
<dbReference type="Proteomes" id="UP000306808">
    <property type="component" value="Unassembled WGS sequence"/>
</dbReference>
<sequence>MKSILVCLFIFSAHVLSAQDKSLPKSIERGSIIYQASCIGCHMGKGEGIAGIFPPLAKADYLNNTKKTIQAIKFGLEGEITVNDEVYDNMMPSANLSNQEVADVVNYIKNSWGNSSKGKTVTAKIVEAVKE</sequence>
<accession>A0A4U0NHD6</accession>
<dbReference type="InterPro" id="IPR009056">
    <property type="entry name" value="Cyt_c-like_dom"/>
</dbReference>
<protein>
    <submittedName>
        <fullName evidence="7">Cytochrome c</fullName>
    </submittedName>
</protein>
<organism evidence="7 8">
    <name type="scientific">Sphingobacterium olei</name>
    <dbReference type="NCBI Taxonomy" id="2571155"/>
    <lineage>
        <taxon>Bacteria</taxon>
        <taxon>Pseudomonadati</taxon>
        <taxon>Bacteroidota</taxon>
        <taxon>Sphingobacteriia</taxon>
        <taxon>Sphingobacteriales</taxon>
        <taxon>Sphingobacteriaceae</taxon>
        <taxon>Sphingobacterium</taxon>
    </lineage>
</organism>
<reference evidence="7 8" key="1">
    <citation type="submission" date="2019-04" db="EMBL/GenBank/DDBJ databases">
        <title>Sphingobacterium olei sp. nov., isolated from oil-contaminated soil.</title>
        <authorList>
            <person name="Liu B."/>
        </authorList>
    </citation>
    <scope>NUCLEOTIDE SEQUENCE [LARGE SCALE GENOMIC DNA]</scope>
    <source>
        <strain evidence="7 8">HAL-9</strain>
    </source>
</reference>
<dbReference type="Pfam" id="PF00034">
    <property type="entry name" value="Cytochrom_C"/>
    <property type="match status" value="1"/>
</dbReference>
<dbReference type="InterPro" id="IPR051459">
    <property type="entry name" value="Cytochrome_c-type_DH"/>
</dbReference>
<keyword evidence="5" id="KW-0732">Signal</keyword>
<gene>
    <name evidence="7" type="ORF">FAZ15_16360</name>
</gene>
<feature type="chain" id="PRO_5020596915" evidence="5">
    <location>
        <begin position="19"/>
        <end position="131"/>
    </location>
</feature>
<keyword evidence="3 4" id="KW-0408">Iron</keyword>
<dbReference type="Gene3D" id="1.10.760.10">
    <property type="entry name" value="Cytochrome c-like domain"/>
    <property type="match status" value="1"/>
</dbReference>
<name>A0A4U0NHD6_9SPHI</name>
<dbReference type="PANTHER" id="PTHR35008:SF8">
    <property type="entry name" value="ALCOHOL DEHYDROGENASE CYTOCHROME C SUBUNIT"/>
    <property type="match status" value="1"/>
</dbReference>
<dbReference type="PROSITE" id="PS51007">
    <property type="entry name" value="CYTC"/>
    <property type="match status" value="1"/>
</dbReference>
<keyword evidence="2 4" id="KW-0479">Metal-binding</keyword>
<dbReference type="EMBL" id="SUME01000007">
    <property type="protein sequence ID" value="TJZ53606.1"/>
    <property type="molecule type" value="Genomic_DNA"/>
</dbReference>
<dbReference type="PANTHER" id="PTHR35008">
    <property type="entry name" value="BLL4482 PROTEIN-RELATED"/>
    <property type="match status" value="1"/>
</dbReference>
<comment type="caution">
    <text evidence="7">The sequence shown here is derived from an EMBL/GenBank/DDBJ whole genome shotgun (WGS) entry which is preliminary data.</text>
</comment>
<evidence type="ECO:0000256" key="3">
    <source>
        <dbReference type="ARBA" id="ARBA00023004"/>
    </source>
</evidence>
<keyword evidence="8" id="KW-1185">Reference proteome</keyword>
<dbReference type="InterPro" id="IPR036909">
    <property type="entry name" value="Cyt_c-like_dom_sf"/>
</dbReference>
<evidence type="ECO:0000256" key="4">
    <source>
        <dbReference type="PROSITE-ProRule" id="PRU00433"/>
    </source>
</evidence>
<evidence type="ECO:0000259" key="6">
    <source>
        <dbReference type="PROSITE" id="PS51007"/>
    </source>
</evidence>
<dbReference type="RefSeq" id="WP_136902400.1">
    <property type="nucleotide sequence ID" value="NZ_SUME01000007.1"/>
</dbReference>
<keyword evidence="1 4" id="KW-0349">Heme</keyword>
<feature type="domain" description="Cytochrome c" evidence="6">
    <location>
        <begin position="25"/>
        <end position="112"/>
    </location>
</feature>
<dbReference type="GO" id="GO:0009055">
    <property type="term" value="F:electron transfer activity"/>
    <property type="evidence" value="ECO:0007669"/>
    <property type="project" value="InterPro"/>
</dbReference>
<evidence type="ECO:0000256" key="5">
    <source>
        <dbReference type="SAM" id="SignalP"/>
    </source>
</evidence>
<dbReference type="SUPFAM" id="SSF46626">
    <property type="entry name" value="Cytochrome c"/>
    <property type="match status" value="1"/>
</dbReference>
<feature type="signal peptide" evidence="5">
    <location>
        <begin position="1"/>
        <end position="18"/>
    </location>
</feature>
<evidence type="ECO:0000256" key="1">
    <source>
        <dbReference type="ARBA" id="ARBA00022617"/>
    </source>
</evidence>
<evidence type="ECO:0000313" key="8">
    <source>
        <dbReference type="Proteomes" id="UP000306808"/>
    </source>
</evidence>